<sequence>MFNIAILGCGKVAHLHAQAIKNLPNARLAAVWSRTQKTAKEFASQYETRSFCCISEMIKNAQIDLAIICTPHPFHREPAQEAARAGAHILIEKPLASTLEDSDAIIEACKIAGVKLGVVSQRRWYAPVMRIKKAIESGKIGKPVFGTINMLGWRDKNYYDADAWRGTWKMEGGGVLVNQAPHQLDILLWYMGEIDEVYGVWRNLNHPYIEVDDTALAIIQFKSGAVGNVIVSNSQKPGIYGKVHIHGENGASVGVQTDGGAMFVAGISNVLEPPINDLWTIPGEEKQLAKWVKKDTELFKSIDPTIFYMERQIEDFLNAIETGKEPLVTGEDGRKTVELFTAIYRSTRDKKPIKFPLVPERKEDMDGRIQKQ</sequence>
<evidence type="ECO:0000313" key="3">
    <source>
        <dbReference type="EMBL" id="SHE41172.1"/>
    </source>
</evidence>
<dbReference type="Gene3D" id="3.30.360.10">
    <property type="entry name" value="Dihydrodipicolinate Reductase, domain 2"/>
    <property type="match status" value="1"/>
</dbReference>
<organism evidence="3 4">
    <name type="scientific">Mariniphaga anaerophila</name>
    <dbReference type="NCBI Taxonomy" id="1484053"/>
    <lineage>
        <taxon>Bacteria</taxon>
        <taxon>Pseudomonadati</taxon>
        <taxon>Bacteroidota</taxon>
        <taxon>Bacteroidia</taxon>
        <taxon>Marinilabiliales</taxon>
        <taxon>Prolixibacteraceae</taxon>
        <taxon>Mariniphaga</taxon>
    </lineage>
</organism>
<accession>A0A1M4T9F4</accession>
<evidence type="ECO:0000259" key="1">
    <source>
        <dbReference type="Pfam" id="PF01408"/>
    </source>
</evidence>
<evidence type="ECO:0000313" key="4">
    <source>
        <dbReference type="Proteomes" id="UP000184164"/>
    </source>
</evidence>
<keyword evidence="4" id="KW-1185">Reference proteome</keyword>
<reference evidence="3 4" key="1">
    <citation type="submission" date="2016-11" db="EMBL/GenBank/DDBJ databases">
        <authorList>
            <person name="Jaros S."/>
            <person name="Januszkiewicz K."/>
            <person name="Wedrychowicz H."/>
        </authorList>
    </citation>
    <scope>NUCLEOTIDE SEQUENCE [LARGE SCALE GENOMIC DNA]</scope>
    <source>
        <strain evidence="3 4">DSM 26910</strain>
    </source>
</reference>
<dbReference type="InterPro" id="IPR000683">
    <property type="entry name" value="Gfo/Idh/MocA-like_OxRdtase_N"/>
</dbReference>
<proteinExistence type="predicted"/>
<dbReference type="AlphaFoldDB" id="A0A1M4T9F4"/>
<dbReference type="SUPFAM" id="SSF55347">
    <property type="entry name" value="Glyceraldehyde-3-phosphate dehydrogenase-like, C-terminal domain"/>
    <property type="match status" value="1"/>
</dbReference>
<gene>
    <name evidence="3" type="ORF">SAMN05444274_101298</name>
</gene>
<dbReference type="Pfam" id="PF01408">
    <property type="entry name" value="GFO_IDH_MocA"/>
    <property type="match status" value="1"/>
</dbReference>
<dbReference type="InterPro" id="IPR036291">
    <property type="entry name" value="NAD(P)-bd_dom_sf"/>
</dbReference>
<dbReference type="PANTHER" id="PTHR43249">
    <property type="entry name" value="UDP-N-ACETYL-2-AMINO-2-DEOXY-D-GLUCURONATE OXIDASE"/>
    <property type="match status" value="1"/>
</dbReference>
<dbReference type="InterPro" id="IPR055170">
    <property type="entry name" value="GFO_IDH_MocA-like_dom"/>
</dbReference>
<evidence type="ECO:0000259" key="2">
    <source>
        <dbReference type="Pfam" id="PF22725"/>
    </source>
</evidence>
<dbReference type="SUPFAM" id="SSF51735">
    <property type="entry name" value="NAD(P)-binding Rossmann-fold domains"/>
    <property type="match status" value="1"/>
</dbReference>
<dbReference type="PANTHER" id="PTHR43249:SF1">
    <property type="entry name" value="D-GLUCOSIDE 3-DEHYDROGENASE"/>
    <property type="match status" value="1"/>
</dbReference>
<dbReference type="EMBL" id="FQUM01000001">
    <property type="protein sequence ID" value="SHE41172.1"/>
    <property type="molecule type" value="Genomic_DNA"/>
</dbReference>
<dbReference type="Pfam" id="PF22725">
    <property type="entry name" value="GFO_IDH_MocA_C3"/>
    <property type="match status" value="1"/>
</dbReference>
<dbReference type="Gene3D" id="3.40.50.720">
    <property type="entry name" value="NAD(P)-binding Rossmann-like Domain"/>
    <property type="match status" value="1"/>
</dbReference>
<dbReference type="GO" id="GO:0000166">
    <property type="term" value="F:nucleotide binding"/>
    <property type="evidence" value="ECO:0007669"/>
    <property type="project" value="InterPro"/>
</dbReference>
<dbReference type="Proteomes" id="UP000184164">
    <property type="component" value="Unassembled WGS sequence"/>
</dbReference>
<protein>
    <submittedName>
        <fullName evidence="3">Predicted dehydrogenase</fullName>
    </submittedName>
</protein>
<dbReference type="STRING" id="1484053.SAMN05444274_101298"/>
<name>A0A1M4T9F4_9BACT</name>
<feature type="domain" description="Gfo/Idh/MocA-like oxidoreductase N-terminal" evidence="1">
    <location>
        <begin position="2"/>
        <end position="118"/>
    </location>
</feature>
<dbReference type="InterPro" id="IPR052515">
    <property type="entry name" value="Gfo/Idh/MocA_Oxidoreductase"/>
</dbReference>
<feature type="domain" description="GFO/IDH/MocA-like oxidoreductase" evidence="2">
    <location>
        <begin position="129"/>
        <end position="251"/>
    </location>
</feature>